<reference evidence="2 3" key="1">
    <citation type="submission" date="2014-04" db="EMBL/GenBank/DDBJ databases">
        <authorList>
            <consortium name="DOE Joint Genome Institute"/>
            <person name="Kuo A."/>
            <person name="Martino E."/>
            <person name="Perotto S."/>
            <person name="Kohler A."/>
            <person name="Nagy L.G."/>
            <person name="Floudas D."/>
            <person name="Copeland A."/>
            <person name="Barry K.W."/>
            <person name="Cichocki N."/>
            <person name="Veneault-Fourrey C."/>
            <person name="LaButti K."/>
            <person name="Lindquist E.A."/>
            <person name="Lipzen A."/>
            <person name="Lundell T."/>
            <person name="Morin E."/>
            <person name="Murat C."/>
            <person name="Sun H."/>
            <person name="Tunlid A."/>
            <person name="Henrissat B."/>
            <person name="Grigoriev I.V."/>
            <person name="Hibbett D.S."/>
            <person name="Martin F."/>
            <person name="Nordberg H.P."/>
            <person name="Cantor M.N."/>
            <person name="Hua S.X."/>
        </authorList>
    </citation>
    <scope>NUCLEOTIDE SEQUENCE [LARGE SCALE GENOMIC DNA]</scope>
    <source>
        <strain evidence="2 3">Zn</strain>
    </source>
</reference>
<dbReference type="CDD" id="cd00077">
    <property type="entry name" value="HDc"/>
    <property type="match status" value="1"/>
</dbReference>
<dbReference type="SMART" id="SM00471">
    <property type="entry name" value="HDc"/>
    <property type="match status" value="1"/>
</dbReference>
<dbReference type="InParanoid" id="A0A0C3H651"/>
<organism evidence="2 3">
    <name type="scientific">Oidiodendron maius (strain Zn)</name>
    <dbReference type="NCBI Taxonomy" id="913774"/>
    <lineage>
        <taxon>Eukaryota</taxon>
        <taxon>Fungi</taxon>
        <taxon>Dikarya</taxon>
        <taxon>Ascomycota</taxon>
        <taxon>Pezizomycotina</taxon>
        <taxon>Leotiomycetes</taxon>
        <taxon>Leotiomycetes incertae sedis</taxon>
        <taxon>Myxotrichaceae</taxon>
        <taxon>Oidiodendron</taxon>
    </lineage>
</organism>
<dbReference type="OrthoDB" id="2378324at2759"/>
<proteinExistence type="predicted"/>
<accession>A0A0C3H651</accession>
<sequence>MESKKDAPLLPKHALECIPQVDFCRTALDLAWHALSESIFNHCIRVFLIARWLARKEASEWSEEGRLPLLFVACICHDLGTSNIYNGSQRFEVEGADAAERHLLSHGLSESESRKVWVAIALHTSPGIAERIDPLTRLVRFGVMMDFSQATREAMGAVGYTTEIEIYLPRLDIEKVLGDSVVSQATGPHERPDCLTWPSSEKHPKGSWPGLLLRAHLENPNHEGVNPAF</sequence>
<name>A0A0C3H651_OIDMZ</name>
<protein>
    <recommendedName>
        <fullName evidence="1">HD/PDEase domain-containing protein</fullName>
    </recommendedName>
</protein>
<dbReference type="STRING" id="913774.A0A0C3H651"/>
<dbReference type="PANTHER" id="PTHR35569">
    <property type="entry name" value="CYANAMIDE HYDRATASE DDI2-RELATED"/>
    <property type="match status" value="1"/>
</dbReference>
<dbReference type="Pfam" id="PF01966">
    <property type="entry name" value="HD"/>
    <property type="match status" value="1"/>
</dbReference>
<evidence type="ECO:0000313" key="2">
    <source>
        <dbReference type="EMBL" id="KIM98774.1"/>
    </source>
</evidence>
<dbReference type="Gene3D" id="1.10.3210.10">
    <property type="entry name" value="Hypothetical protein af1432"/>
    <property type="match status" value="1"/>
</dbReference>
<dbReference type="EMBL" id="KN832880">
    <property type="protein sequence ID" value="KIM98774.1"/>
    <property type="molecule type" value="Genomic_DNA"/>
</dbReference>
<gene>
    <name evidence="2" type="ORF">OIDMADRAFT_128593</name>
</gene>
<dbReference type="AlphaFoldDB" id="A0A0C3H651"/>
<dbReference type="Proteomes" id="UP000054321">
    <property type="component" value="Unassembled WGS sequence"/>
</dbReference>
<feature type="domain" description="HD/PDEase" evidence="1">
    <location>
        <begin position="35"/>
        <end position="144"/>
    </location>
</feature>
<dbReference type="SUPFAM" id="SSF109604">
    <property type="entry name" value="HD-domain/PDEase-like"/>
    <property type="match status" value="1"/>
</dbReference>
<dbReference type="InterPro" id="IPR006674">
    <property type="entry name" value="HD_domain"/>
</dbReference>
<keyword evidence="3" id="KW-1185">Reference proteome</keyword>
<dbReference type="InterPro" id="IPR003607">
    <property type="entry name" value="HD/PDEase_dom"/>
</dbReference>
<dbReference type="HOGENOM" id="CLU_070871_3_1_1"/>
<dbReference type="PANTHER" id="PTHR35569:SF1">
    <property type="entry name" value="CYANAMIDE HYDRATASE DDI2-RELATED"/>
    <property type="match status" value="1"/>
</dbReference>
<evidence type="ECO:0000259" key="1">
    <source>
        <dbReference type="SMART" id="SM00471"/>
    </source>
</evidence>
<reference evidence="3" key="2">
    <citation type="submission" date="2015-01" db="EMBL/GenBank/DDBJ databases">
        <title>Evolutionary Origins and Diversification of the Mycorrhizal Mutualists.</title>
        <authorList>
            <consortium name="DOE Joint Genome Institute"/>
            <consortium name="Mycorrhizal Genomics Consortium"/>
            <person name="Kohler A."/>
            <person name="Kuo A."/>
            <person name="Nagy L.G."/>
            <person name="Floudas D."/>
            <person name="Copeland A."/>
            <person name="Barry K.W."/>
            <person name="Cichocki N."/>
            <person name="Veneault-Fourrey C."/>
            <person name="LaButti K."/>
            <person name="Lindquist E.A."/>
            <person name="Lipzen A."/>
            <person name="Lundell T."/>
            <person name="Morin E."/>
            <person name="Murat C."/>
            <person name="Riley R."/>
            <person name="Ohm R."/>
            <person name="Sun H."/>
            <person name="Tunlid A."/>
            <person name="Henrissat B."/>
            <person name="Grigoriev I.V."/>
            <person name="Hibbett D.S."/>
            <person name="Martin F."/>
        </authorList>
    </citation>
    <scope>NUCLEOTIDE SEQUENCE [LARGE SCALE GENOMIC DNA]</scope>
    <source>
        <strain evidence="3">Zn</strain>
    </source>
</reference>
<evidence type="ECO:0000313" key="3">
    <source>
        <dbReference type="Proteomes" id="UP000054321"/>
    </source>
</evidence>